<dbReference type="InterPro" id="IPR016169">
    <property type="entry name" value="FAD-bd_PCMH_sub2"/>
</dbReference>
<dbReference type="SUPFAM" id="SSF55103">
    <property type="entry name" value="FAD-linked oxidases, C-terminal domain"/>
    <property type="match status" value="1"/>
</dbReference>
<keyword evidence="4" id="KW-0560">Oxidoreductase</keyword>
<dbReference type="EMBL" id="PDCJ01000001">
    <property type="protein sequence ID" value="PEG30930.1"/>
    <property type="molecule type" value="Genomic_DNA"/>
</dbReference>
<dbReference type="InterPro" id="IPR036318">
    <property type="entry name" value="FAD-bd_PCMH-like_sf"/>
</dbReference>
<reference evidence="6 7" key="1">
    <citation type="submission" date="2017-10" db="EMBL/GenBank/DDBJ databases">
        <title>Effective Description of Clostridium neonatale sp. nov. linked to necrotizing enterocolitis in neonates and a clarification of species assignable to the genus Clostridium (Prazmowski 1880) emend. Lawson and Rainey 2016.</title>
        <authorList>
            <person name="Bernard K."/>
            <person name="Burdz T."/>
            <person name="Wiebe D."/>
            <person name="Balcewich B."/>
            <person name="Alfa M."/>
            <person name="Bernier A.-M."/>
        </authorList>
    </citation>
    <scope>NUCLEOTIDE SEQUENCE [LARGE SCALE GENOMIC DNA]</scope>
    <source>
        <strain evidence="6 7">LCDC99A005</strain>
    </source>
</reference>
<proteinExistence type="predicted"/>
<dbReference type="InterPro" id="IPR016166">
    <property type="entry name" value="FAD-bd_PCMH"/>
</dbReference>
<evidence type="ECO:0000313" key="7">
    <source>
        <dbReference type="Proteomes" id="UP000220840"/>
    </source>
</evidence>
<dbReference type="SUPFAM" id="SSF56176">
    <property type="entry name" value="FAD-binding/transporter-associated domain-like"/>
    <property type="match status" value="1"/>
</dbReference>
<comment type="cofactor">
    <cofactor evidence="1">
        <name>FAD</name>
        <dbReference type="ChEBI" id="CHEBI:57692"/>
    </cofactor>
</comment>
<dbReference type="GO" id="GO:0071949">
    <property type="term" value="F:FAD binding"/>
    <property type="evidence" value="ECO:0007669"/>
    <property type="project" value="InterPro"/>
</dbReference>
<gene>
    <name evidence="6" type="ORF">CQ394_04185</name>
</gene>
<protein>
    <submittedName>
        <fullName evidence="6">2-hydroxy-acid oxidase</fullName>
    </submittedName>
</protein>
<evidence type="ECO:0000256" key="2">
    <source>
        <dbReference type="ARBA" id="ARBA00022630"/>
    </source>
</evidence>
<dbReference type="Pfam" id="PF01565">
    <property type="entry name" value="FAD_binding_4"/>
    <property type="match status" value="1"/>
</dbReference>
<dbReference type="InterPro" id="IPR006094">
    <property type="entry name" value="Oxid_FAD_bind_N"/>
</dbReference>
<comment type="caution">
    <text evidence="6">The sequence shown here is derived from an EMBL/GenBank/DDBJ whole genome shotgun (WGS) entry which is preliminary data.</text>
</comment>
<dbReference type="Proteomes" id="UP000220840">
    <property type="component" value="Unassembled WGS sequence"/>
</dbReference>
<evidence type="ECO:0000256" key="1">
    <source>
        <dbReference type="ARBA" id="ARBA00001974"/>
    </source>
</evidence>
<dbReference type="RefSeq" id="WP_058295094.1">
    <property type="nucleotide sequence ID" value="NZ_CAMRXB010000028.1"/>
</dbReference>
<feature type="domain" description="FAD-binding PCMH-type" evidence="5">
    <location>
        <begin position="34"/>
        <end position="212"/>
    </location>
</feature>
<keyword evidence="2" id="KW-0285">Flavoprotein</keyword>
<dbReference type="GO" id="GO:0016491">
    <property type="term" value="F:oxidoreductase activity"/>
    <property type="evidence" value="ECO:0007669"/>
    <property type="project" value="UniProtKB-KW"/>
</dbReference>
<dbReference type="InterPro" id="IPR004113">
    <property type="entry name" value="FAD-bd_oxidored_4_C"/>
</dbReference>
<dbReference type="PANTHER" id="PTHR42934:SF2">
    <property type="entry name" value="GLYCOLATE OXIDASE SUBUNIT GLCD"/>
    <property type="match status" value="1"/>
</dbReference>
<dbReference type="InterPro" id="IPR016171">
    <property type="entry name" value="Vanillyl_alc_oxidase_C-sub2"/>
</dbReference>
<dbReference type="InterPro" id="IPR051914">
    <property type="entry name" value="FAD-linked_OxidoTrans_Type4"/>
</dbReference>
<evidence type="ECO:0000256" key="4">
    <source>
        <dbReference type="ARBA" id="ARBA00023002"/>
    </source>
</evidence>
<dbReference type="FunFam" id="1.10.45.10:FF:000001">
    <property type="entry name" value="D-lactate dehydrogenase mitochondrial"/>
    <property type="match status" value="1"/>
</dbReference>
<dbReference type="Gene3D" id="1.10.45.10">
    <property type="entry name" value="Vanillyl-alcohol Oxidase, Chain A, domain 4"/>
    <property type="match status" value="1"/>
</dbReference>
<evidence type="ECO:0000259" key="5">
    <source>
        <dbReference type="PROSITE" id="PS51387"/>
    </source>
</evidence>
<sequence>MDINELKKIVKDESQIVIGDKIEKKYLSDSLQREYGHADALVFVKSTQEVQNIIKYASVNKIHITPRGAGTGLTGATVPLHGGIVLDFSKMNKILEIDEENLTLTVEPGVLLKDVQSYVEERNFFYPPDPGEKTASIGGNVSTNAGGMRAVKYGVTRDYVREMEVVTGDGKAITVGGKTIKNSTGLDLKNLIIGSEGTLAVITKIVLKIIPKPEKSISVLVPFNNLEDGVNSVIKILKASANPTAIEFMERNVAENSEKFLDLKLPSDKGEAFLLLTFDGDESEIKSNSEKAKKVLLNSDALDFIILNEEEAINTWKIRGALCNAIEANDESIPIDIVVPITKISEFAKFTSELGRKYNIKLIYFGHAGDGNIHVSVLRNHLEEKLWEKKSHDFLYELYGKSHEFKGLPSGEHGIGLHKKEYFIEVTNEDNIEYMNEIKRIFDKSGILNVGKVYS</sequence>
<dbReference type="Pfam" id="PF02913">
    <property type="entry name" value="FAD-oxidase_C"/>
    <property type="match status" value="1"/>
</dbReference>
<dbReference type="Gene3D" id="3.30.465.10">
    <property type="match status" value="1"/>
</dbReference>
<dbReference type="OrthoDB" id="9767256at2"/>
<keyword evidence="3" id="KW-0274">FAD</keyword>
<organism evidence="6 7">
    <name type="scientific">Clostridium neonatale</name>
    <dbReference type="NCBI Taxonomy" id="137838"/>
    <lineage>
        <taxon>Bacteria</taxon>
        <taxon>Bacillati</taxon>
        <taxon>Bacillota</taxon>
        <taxon>Clostridia</taxon>
        <taxon>Eubacteriales</taxon>
        <taxon>Clostridiaceae</taxon>
        <taxon>Clostridium</taxon>
    </lineage>
</organism>
<dbReference type="Gene3D" id="3.30.70.2740">
    <property type="match status" value="1"/>
</dbReference>
<name>A0A2A7MH88_9CLOT</name>
<accession>A0A2A7MH88</accession>
<dbReference type="InterPro" id="IPR016164">
    <property type="entry name" value="FAD-linked_Oxase-like_C"/>
</dbReference>
<evidence type="ECO:0000256" key="3">
    <source>
        <dbReference type="ARBA" id="ARBA00022827"/>
    </source>
</evidence>
<dbReference type="PANTHER" id="PTHR42934">
    <property type="entry name" value="GLYCOLATE OXIDASE SUBUNIT GLCD"/>
    <property type="match status" value="1"/>
</dbReference>
<keyword evidence="7" id="KW-1185">Reference proteome</keyword>
<dbReference type="STRING" id="137838.GCA_001458595_02300"/>
<dbReference type="PROSITE" id="PS51387">
    <property type="entry name" value="FAD_PCMH"/>
    <property type="match status" value="1"/>
</dbReference>
<evidence type="ECO:0000313" key="6">
    <source>
        <dbReference type="EMBL" id="PEG30930.1"/>
    </source>
</evidence>
<dbReference type="AlphaFoldDB" id="A0A2A7MH88"/>